<dbReference type="PANTHER" id="PTHR23140:SF0">
    <property type="entry name" value="U2 SNRNP-ASSOCIATED SURP MOTIF-CONTAINING PROTEIN"/>
    <property type="match status" value="1"/>
</dbReference>
<dbReference type="AlphaFoldDB" id="W4H5E4"/>
<dbReference type="InterPro" id="IPR006569">
    <property type="entry name" value="CID_dom"/>
</dbReference>
<dbReference type="PROSITE" id="PS50128">
    <property type="entry name" value="SURP"/>
    <property type="match status" value="1"/>
</dbReference>
<feature type="region of interest" description="Disordered" evidence="3">
    <location>
        <begin position="1"/>
        <end position="146"/>
    </location>
</feature>
<protein>
    <recommendedName>
        <fullName evidence="8">CID domain-containing protein</fullName>
    </recommendedName>
</protein>
<dbReference type="SMART" id="SM00582">
    <property type="entry name" value="RPR"/>
    <property type="match status" value="1"/>
</dbReference>
<dbReference type="Gene3D" id="1.10.10.790">
    <property type="entry name" value="Surp module"/>
    <property type="match status" value="1"/>
</dbReference>
<dbReference type="InterPro" id="IPR000061">
    <property type="entry name" value="Surp"/>
</dbReference>
<evidence type="ECO:0000259" key="5">
    <source>
        <dbReference type="PROSITE" id="PS50128"/>
    </source>
</evidence>
<feature type="compositionally biased region" description="Pro residues" evidence="3">
    <location>
        <begin position="419"/>
        <end position="434"/>
    </location>
</feature>
<dbReference type="InterPro" id="IPR012677">
    <property type="entry name" value="Nucleotide-bd_a/b_plait_sf"/>
</dbReference>
<dbReference type="EMBL" id="KI913117">
    <property type="protein sequence ID" value="ETV86358.1"/>
    <property type="molecule type" value="Genomic_DNA"/>
</dbReference>
<evidence type="ECO:0000313" key="7">
    <source>
        <dbReference type="EMBL" id="ETV86358.1"/>
    </source>
</evidence>
<dbReference type="GO" id="GO:0003723">
    <property type="term" value="F:RNA binding"/>
    <property type="evidence" value="ECO:0007669"/>
    <property type="project" value="UniProtKB-UniRule"/>
</dbReference>
<dbReference type="PROSITE" id="PS50102">
    <property type="entry name" value="RRM"/>
    <property type="match status" value="1"/>
</dbReference>
<dbReference type="InterPro" id="IPR000504">
    <property type="entry name" value="RRM_dom"/>
</dbReference>
<evidence type="ECO:0008006" key="8">
    <source>
        <dbReference type="Google" id="ProtNLM"/>
    </source>
</evidence>
<organism evidence="7">
    <name type="scientific">Aphanomyces astaci</name>
    <name type="common">Crayfish plague agent</name>
    <dbReference type="NCBI Taxonomy" id="112090"/>
    <lineage>
        <taxon>Eukaryota</taxon>
        <taxon>Sar</taxon>
        <taxon>Stramenopiles</taxon>
        <taxon>Oomycota</taxon>
        <taxon>Saprolegniomycetes</taxon>
        <taxon>Saprolegniales</taxon>
        <taxon>Verrucalvaceae</taxon>
        <taxon>Aphanomyces</taxon>
    </lineage>
</organism>
<dbReference type="PROSITE" id="PS51391">
    <property type="entry name" value="CID"/>
    <property type="match status" value="1"/>
</dbReference>
<gene>
    <name evidence="7" type="ORF">H257_02746</name>
</gene>
<feature type="compositionally biased region" description="Acidic residues" evidence="3">
    <location>
        <begin position="696"/>
        <end position="746"/>
    </location>
</feature>
<accession>W4H5E4</accession>
<evidence type="ECO:0000256" key="2">
    <source>
        <dbReference type="PROSITE-ProRule" id="PRU00176"/>
    </source>
</evidence>
<proteinExistence type="predicted"/>
<dbReference type="Pfam" id="PF01805">
    <property type="entry name" value="Surp"/>
    <property type="match status" value="1"/>
</dbReference>
<sequence>MDDDHGRKRKLPPGLAPPTYRSDEVGASSGSGKATPSFSIGMSKKSRFDREKELREQKQKEADEETKKAYASFVASFDQDDSGPRFVPSDDHAAATTSKPRPFSLTPPPLSRPQAGGPPRHQPFPPPLVSRPQPPPPTHIPAAPKDVAAKKPAPFAFAMDDDDDDVPQVIPKRKAREMDRFLEEIKDSGFEPVAASPYDTGADEDSTNLYVNNLAPSVTETQLRALFSAHGPIYSIKVMWPRTDEERARGRNCGFVCFCKRLHADSARIHLHETKLEGLEISVSWGKAVKMDPALVAGITYLGSTPSTYLGSTSSTAFGPAPSTTRVPPSTVIVEIPADKELTALINYVARCVARDGPKFEDLMRRSQLDAKYDFLRAPPTSSLFIYYKWKVYSLQMGDTDTTWRTMGFQMVPNGSMWIPPPNPDGDAPPPSTNHPPSDTSSYQRSPTNNPNIIMTGQQLAAAKDREKGHRARFELSGREYDTLCSYLEDVTIDRQSICDVMAFALDHSECAVDISSTIVRSFHVGDSRESKRVHRHVPAMAYVARLFVVSDILHNSSAPLKNASLYRTQFEETLPDIMDTLNAVGHAIVGRMSYNAMRDKVLSVLHAWGQWSLFPPPYLIGLNATFLQKSREVEEDMDVVCAAMDADTLALNDERLKRKCRHAGLVAAGSKHDMYRRLYMLKKFTSVGDGRRQDEIDDEDGDVDGEPMEEDEDDIDGVPLDDDIDGVPLDGDDDVDGEPMDMADD</sequence>
<feature type="compositionally biased region" description="Polar residues" evidence="3">
    <location>
        <begin position="28"/>
        <end position="40"/>
    </location>
</feature>
<feature type="region of interest" description="Disordered" evidence="3">
    <location>
        <begin position="691"/>
        <end position="746"/>
    </location>
</feature>
<evidence type="ECO:0000259" key="4">
    <source>
        <dbReference type="PROSITE" id="PS50102"/>
    </source>
</evidence>
<feature type="compositionally biased region" description="Pro residues" evidence="3">
    <location>
        <begin position="120"/>
        <end position="139"/>
    </location>
</feature>
<feature type="domain" description="RRM" evidence="4">
    <location>
        <begin position="207"/>
        <end position="288"/>
    </location>
</feature>
<dbReference type="Pfam" id="PF00076">
    <property type="entry name" value="RRM_1"/>
    <property type="match status" value="1"/>
</dbReference>
<dbReference type="Gene3D" id="3.30.70.330">
    <property type="match status" value="1"/>
</dbReference>
<dbReference type="OrthoDB" id="204949at2759"/>
<reference evidence="7" key="1">
    <citation type="submission" date="2013-12" db="EMBL/GenBank/DDBJ databases">
        <title>The Genome Sequence of Aphanomyces astaci APO3.</title>
        <authorList>
            <consortium name="The Broad Institute Genomics Platform"/>
            <person name="Russ C."/>
            <person name="Tyler B."/>
            <person name="van West P."/>
            <person name="Dieguez-Uribeondo J."/>
            <person name="Young S.K."/>
            <person name="Zeng Q."/>
            <person name="Gargeya S."/>
            <person name="Fitzgerald M."/>
            <person name="Abouelleil A."/>
            <person name="Alvarado L."/>
            <person name="Chapman S.B."/>
            <person name="Gainer-Dewar J."/>
            <person name="Goldberg J."/>
            <person name="Griggs A."/>
            <person name="Gujja S."/>
            <person name="Hansen M."/>
            <person name="Howarth C."/>
            <person name="Imamovic A."/>
            <person name="Ireland A."/>
            <person name="Larimer J."/>
            <person name="McCowan C."/>
            <person name="Murphy C."/>
            <person name="Pearson M."/>
            <person name="Poon T.W."/>
            <person name="Priest M."/>
            <person name="Roberts A."/>
            <person name="Saif S."/>
            <person name="Shea T."/>
            <person name="Sykes S."/>
            <person name="Wortman J."/>
            <person name="Nusbaum C."/>
            <person name="Birren B."/>
        </authorList>
    </citation>
    <scope>NUCLEOTIDE SEQUENCE [LARGE SCALE GENOMIC DNA]</scope>
    <source>
        <strain evidence="7">APO3</strain>
    </source>
</reference>
<dbReference type="PANTHER" id="PTHR23140">
    <property type="entry name" value="RNA PROCESSING PROTEIN LD23810P"/>
    <property type="match status" value="1"/>
</dbReference>
<feature type="region of interest" description="Disordered" evidence="3">
    <location>
        <begin position="415"/>
        <end position="453"/>
    </location>
</feature>
<feature type="domain" description="CID" evidence="6">
    <location>
        <begin position="476"/>
        <end position="631"/>
    </location>
</feature>
<evidence type="ECO:0000256" key="1">
    <source>
        <dbReference type="ARBA" id="ARBA00022884"/>
    </source>
</evidence>
<feature type="domain" description="SURP motif" evidence="5">
    <location>
        <begin position="345"/>
        <end position="388"/>
    </location>
</feature>
<dbReference type="RefSeq" id="XP_009824830.1">
    <property type="nucleotide sequence ID" value="XM_009826528.1"/>
</dbReference>
<dbReference type="STRING" id="112090.W4H5E4"/>
<dbReference type="GO" id="GO:0005634">
    <property type="term" value="C:nucleus"/>
    <property type="evidence" value="ECO:0007669"/>
    <property type="project" value="TreeGrafter"/>
</dbReference>
<dbReference type="GeneID" id="20804742"/>
<dbReference type="GO" id="GO:0006396">
    <property type="term" value="P:RNA processing"/>
    <property type="evidence" value="ECO:0007669"/>
    <property type="project" value="InterPro"/>
</dbReference>
<dbReference type="InterPro" id="IPR035979">
    <property type="entry name" value="RBD_domain_sf"/>
</dbReference>
<dbReference type="SUPFAM" id="SSF109905">
    <property type="entry name" value="Surp module (SWAP domain)"/>
    <property type="match status" value="1"/>
</dbReference>
<feature type="compositionally biased region" description="Polar residues" evidence="3">
    <location>
        <begin position="435"/>
        <end position="453"/>
    </location>
</feature>
<dbReference type="VEuPathDB" id="FungiDB:H257_02746"/>
<dbReference type="InterPro" id="IPR008942">
    <property type="entry name" value="ENTH_VHS"/>
</dbReference>
<name>W4H5E4_APHAT</name>
<dbReference type="SMART" id="SM00648">
    <property type="entry name" value="SWAP"/>
    <property type="match status" value="1"/>
</dbReference>
<feature type="compositionally biased region" description="Basic and acidic residues" evidence="3">
    <location>
        <begin position="46"/>
        <end position="68"/>
    </location>
</feature>
<evidence type="ECO:0000256" key="3">
    <source>
        <dbReference type="SAM" id="MobiDB-lite"/>
    </source>
</evidence>
<dbReference type="InterPro" id="IPR051485">
    <property type="entry name" value="SR-CTD_assoc_factor"/>
</dbReference>
<dbReference type="InterPro" id="IPR035967">
    <property type="entry name" value="SWAP/Surp_sf"/>
</dbReference>
<dbReference type="SMART" id="SM00360">
    <property type="entry name" value="RRM"/>
    <property type="match status" value="1"/>
</dbReference>
<evidence type="ECO:0000259" key="6">
    <source>
        <dbReference type="PROSITE" id="PS51391"/>
    </source>
</evidence>
<dbReference type="SUPFAM" id="SSF54928">
    <property type="entry name" value="RNA-binding domain, RBD"/>
    <property type="match status" value="1"/>
</dbReference>
<dbReference type="Gene3D" id="1.25.40.90">
    <property type="match status" value="1"/>
</dbReference>
<keyword evidence="1 2" id="KW-0694">RNA-binding</keyword>